<dbReference type="EMBL" id="JAFBIT010000001">
    <property type="protein sequence ID" value="MCF2652074.1"/>
    <property type="molecule type" value="Genomic_DNA"/>
</dbReference>
<keyword evidence="5 8" id="KW-1133">Transmembrane helix</keyword>
<comment type="similarity">
    <text evidence="2">Belongs to the nucleobase:cation symporter-2 (NCS2) (TC 2.A.40) family.</text>
</comment>
<comment type="subcellular location">
    <subcellularLocation>
        <location evidence="1">Membrane</location>
        <topology evidence="1">Multi-pass membrane protein</topology>
    </subcellularLocation>
</comment>
<feature type="transmembrane region" description="Helical" evidence="8">
    <location>
        <begin position="406"/>
        <end position="424"/>
    </location>
</feature>
<keyword evidence="10" id="KW-1185">Reference proteome</keyword>
<evidence type="ECO:0000256" key="4">
    <source>
        <dbReference type="ARBA" id="ARBA00022692"/>
    </source>
</evidence>
<keyword evidence="4 8" id="KW-0812">Transmembrane</keyword>
<evidence type="ECO:0000256" key="5">
    <source>
        <dbReference type="ARBA" id="ARBA00022989"/>
    </source>
</evidence>
<dbReference type="Proteomes" id="UP001299220">
    <property type="component" value="Unassembled WGS sequence"/>
</dbReference>
<comment type="caution">
    <text evidence="9">The sequence shown here is derived from an EMBL/GenBank/DDBJ whole genome shotgun (WGS) entry which is preliminary data.</text>
</comment>
<feature type="transmembrane region" description="Helical" evidence="8">
    <location>
        <begin position="93"/>
        <end position="117"/>
    </location>
</feature>
<sequence>MKLIYDVADKPKFSKTLVFAFQQMIAIMAATLLVPMLVSNYGLETDVAAALFGAGIGTIVYLLFTKRRSPVFLGSSFTFLGAYAASIGQNYGYWGMIIGVAFAGLVYVVIALIIKLVGSGWVNKLMPAVIIGPIVALIGLSLSGTATSWLMGNGAAAVTYGETYNWVSILCGLFTFFMIVIASVKGSKNIKLIPFIVGIGAGYALALVFTIIGAIAGIPYLQVLSFQPFIDTFSNFSITSLIDYPKFFFLKAIQTNGQYPLDAAAIGNIAMIYIPIGLVELAQHIADHKNLGSIINRDLITDPGLDKTLLGDGVGSIVGAVFGGCANTTYGESIGCVAITGNASIVSILTAAVGCMVLSFLTPFVVLINSIPKCVMGGACIALYGFIAVSGLQMLRKVDLGDSKNLFVVSSILVCGIGGLYFGFGSNAITGGALLNITSLAVALIVGIVTNLIVNNGKLVSGEETDGLSSAATNMGKVEPETSKKEPSRKKKK</sequence>
<dbReference type="Pfam" id="PF00860">
    <property type="entry name" value="Xan_ur_permease"/>
    <property type="match status" value="1"/>
</dbReference>
<dbReference type="InterPro" id="IPR006043">
    <property type="entry name" value="NCS2"/>
</dbReference>
<feature type="transmembrane region" description="Helical" evidence="8">
    <location>
        <begin position="20"/>
        <end position="41"/>
    </location>
</feature>
<feature type="transmembrane region" description="Helical" evidence="8">
    <location>
        <begin position="163"/>
        <end position="184"/>
    </location>
</feature>
<feature type="transmembrane region" description="Helical" evidence="8">
    <location>
        <begin position="433"/>
        <end position="454"/>
    </location>
</feature>
<reference evidence="9 10" key="1">
    <citation type="submission" date="2020-12" db="EMBL/GenBank/DDBJ databases">
        <title>Whole genome sequences of gut porcine anaerobes.</title>
        <authorList>
            <person name="Kubasova T."/>
            <person name="Jahodarova E."/>
            <person name="Rychlik I."/>
        </authorList>
    </citation>
    <scope>NUCLEOTIDE SEQUENCE [LARGE SCALE GENOMIC DNA]</scope>
    <source>
        <strain evidence="9 10">An867</strain>
    </source>
</reference>
<feature type="transmembrane region" description="Helical" evidence="8">
    <location>
        <begin position="375"/>
        <end position="394"/>
    </location>
</feature>
<evidence type="ECO:0000256" key="7">
    <source>
        <dbReference type="SAM" id="MobiDB-lite"/>
    </source>
</evidence>
<accession>A0ABS9CLQ9</accession>
<keyword evidence="3" id="KW-0813">Transport</keyword>
<name>A0ABS9CLQ9_9FIRM</name>
<organism evidence="9 10">
    <name type="scientific">Anaeromassilibacillus senegalensis</name>
    <dbReference type="NCBI Taxonomy" id="1673717"/>
    <lineage>
        <taxon>Bacteria</taxon>
        <taxon>Bacillati</taxon>
        <taxon>Bacillota</taxon>
        <taxon>Clostridia</taxon>
        <taxon>Eubacteriales</taxon>
        <taxon>Acutalibacteraceae</taxon>
        <taxon>Anaeromassilibacillus</taxon>
    </lineage>
</organism>
<protein>
    <submittedName>
        <fullName evidence="9">Uracil-xanthine permease</fullName>
    </submittedName>
</protein>
<feature type="transmembrane region" description="Helical" evidence="8">
    <location>
        <begin position="196"/>
        <end position="221"/>
    </location>
</feature>
<evidence type="ECO:0000256" key="3">
    <source>
        <dbReference type="ARBA" id="ARBA00022448"/>
    </source>
</evidence>
<evidence type="ECO:0000313" key="10">
    <source>
        <dbReference type="Proteomes" id="UP001299220"/>
    </source>
</evidence>
<evidence type="ECO:0000256" key="6">
    <source>
        <dbReference type="ARBA" id="ARBA00023136"/>
    </source>
</evidence>
<evidence type="ECO:0000256" key="1">
    <source>
        <dbReference type="ARBA" id="ARBA00004141"/>
    </source>
</evidence>
<feature type="transmembrane region" description="Helical" evidence="8">
    <location>
        <begin position="47"/>
        <end position="64"/>
    </location>
</feature>
<keyword evidence="6 8" id="KW-0472">Membrane</keyword>
<evidence type="ECO:0000256" key="2">
    <source>
        <dbReference type="ARBA" id="ARBA00008821"/>
    </source>
</evidence>
<evidence type="ECO:0000313" key="9">
    <source>
        <dbReference type="EMBL" id="MCF2652074.1"/>
    </source>
</evidence>
<feature type="transmembrane region" description="Helical" evidence="8">
    <location>
        <begin position="71"/>
        <end position="87"/>
    </location>
</feature>
<dbReference type="RefSeq" id="WP_235323095.1">
    <property type="nucleotide sequence ID" value="NZ_JAFBIT010000001.1"/>
</dbReference>
<gene>
    <name evidence="9" type="ORF">JQM67_05610</name>
</gene>
<feature type="transmembrane region" description="Helical" evidence="8">
    <location>
        <begin position="345"/>
        <end position="368"/>
    </location>
</feature>
<dbReference type="PANTHER" id="PTHR42810:SF2">
    <property type="entry name" value="PURINE PERMEASE C1399.01C-RELATED"/>
    <property type="match status" value="1"/>
</dbReference>
<evidence type="ECO:0000256" key="8">
    <source>
        <dbReference type="SAM" id="Phobius"/>
    </source>
</evidence>
<feature type="transmembrane region" description="Helical" evidence="8">
    <location>
        <begin position="129"/>
        <end position="151"/>
    </location>
</feature>
<feature type="region of interest" description="Disordered" evidence="7">
    <location>
        <begin position="464"/>
        <end position="493"/>
    </location>
</feature>
<dbReference type="PANTHER" id="PTHR42810">
    <property type="entry name" value="PURINE PERMEASE C1399.01C-RELATED"/>
    <property type="match status" value="1"/>
</dbReference>
<proteinExistence type="inferred from homology"/>